<dbReference type="Proteomes" id="UP001234297">
    <property type="component" value="Chromosome 4"/>
</dbReference>
<dbReference type="EMBL" id="CM056812">
    <property type="protein sequence ID" value="KAJ8618679.1"/>
    <property type="molecule type" value="Genomic_DNA"/>
</dbReference>
<sequence length="162" mass="18457">MRLNQWENHYSYDKGLSNDQARAVAEMLGIKNLFWEWDLPRTKEGFNRFQGSVMAAVVRGCAFAPHADLIWMETSSPDLVECTKFAQGVKSAHPEIILAYNLPPSFNWDASGLTDEQMKDFIPRIARSGFCWQFITLAGFHAERSLSTPLLRILRGVGCWLM</sequence>
<organism evidence="1 2">
    <name type="scientific">Persea americana</name>
    <name type="common">Avocado</name>
    <dbReference type="NCBI Taxonomy" id="3435"/>
    <lineage>
        <taxon>Eukaryota</taxon>
        <taxon>Viridiplantae</taxon>
        <taxon>Streptophyta</taxon>
        <taxon>Embryophyta</taxon>
        <taxon>Tracheophyta</taxon>
        <taxon>Spermatophyta</taxon>
        <taxon>Magnoliopsida</taxon>
        <taxon>Magnoliidae</taxon>
        <taxon>Laurales</taxon>
        <taxon>Lauraceae</taxon>
        <taxon>Persea</taxon>
    </lineage>
</organism>
<evidence type="ECO:0000313" key="2">
    <source>
        <dbReference type="Proteomes" id="UP001234297"/>
    </source>
</evidence>
<comment type="caution">
    <text evidence="1">The sequence shown here is derived from an EMBL/GenBank/DDBJ whole genome shotgun (WGS) entry which is preliminary data.</text>
</comment>
<name>A0ACC2KC18_PERAE</name>
<keyword evidence="2" id="KW-1185">Reference proteome</keyword>
<gene>
    <name evidence="1" type="ORF">MRB53_014865</name>
</gene>
<proteinExistence type="predicted"/>
<reference evidence="1 2" key="1">
    <citation type="journal article" date="2022" name="Hortic Res">
        <title>A haplotype resolved chromosomal level avocado genome allows analysis of novel avocado genes.</title>
        <authorList>
            <person name="Nath O."/>
            <person name="Fletcher S.J."/>
            <person name="Hayward A."/>
            <person name="Shaw L.M."/>
            <person name="Masouleh A.K."/>
            <person name="Furtado A."/>
            <person name="Henry R.J."/>
            <person name="Mitter N."/>
        </authorList>
    </citation>
    <scope>NUCLEOTIDE SEQUENCE [LARGE SCALE GENOMIC DNA]</scope>
    <source>
        <strain evidence="2">cv. Hass</strain>
    </source>
</reference>
<protein>
    <submittedName>
        <fullName evidence="1">Uncharacterized protein</fullName>
    </submittedName>
</protein>
<evidence type="ECO:0000313" key="1">
    <source>
        <dbReference type="EMBL" id="KAJ8618679.1"/>
    </source>
</evidence>
<accession>A0ACC2KC18</accession>